<feature type="chain" id="PRO_5009162210" description="protein disulfide-isomerase" evidence="13">
    <location>
        <begin position="24"/>
        <end position="545"/>
    </location>
</feature>
<dbReference type="GO" id="GO:0034976">
    <property type="term" value="P:response to endoplasmic reticulum stress"/>
    <property type="evidence" value="ECO:0007669"/>
    <property type="project" value="TreeGrafter"/>
</dbReference>
<protein>
    <recommendedName>
        <fullName evidence="4">protein disulfide-isomerase</fullName>
        <ecNumber evidence="4">5.3.4.1</ecNumber>
    </recommendedName>
</protein>
<proteinExistence type="inferred from homology"/>
<dbReference type="PROSITE" id="PS00194">
    <property type="entry name" value="THIOREDOXIN_1"/>
    <property type="match status" value="2"/>
</dbReference>
<evidence type="ECO:0000313" key="15">
    <source>
        <dbReference type="EMBL" id="ODV65179.1"/>
    </source>
</evidence>
<dbReference type="GO" id="GO:0006457">
    <property type="term" value="P:protein folding"/>
    <property type="evidence" value="ECO:0007669"/>
    <property type="project" value="TreeGrafter"/>
</dbReference>
<evidence type="ECO:0000313" key="16">
    <source>
        <dbReference type="Proteomes" id="UP000095085"/>
    </source>
</evidence>
<name>A0A1E4RD32_9ASCO</name>
<keyword evidence="10 11" id="KW-0676">Redox-active center</keyword>
<dbReference type="InterPro" id="IPR017937">
    <property type="entry name" value="Thioredoxin_CS"/>
</dbReference>
<dbReference type="NCBIfam" id="TIGR01130">
    <property type="entry name" value="ER_PDI_fam"/>
    <property type="match status" value="1"/>
</dbReference>
<evidence type="ECO:0000256" key="1">
    <source>
        <dbReference type="ARBA" id="ARBA00001182"/>
    </source>
</evidence>
<comment type="subcellular location">
    <subcellularLocation>
        <location evidence="2">Endoplasmic reticulum lumen</location>
    </subcellularLocation>
</comment>
<evidence type="ECO:0000256" key="12">
    <source>
        <dbReference type="SAM" id="MobiDB-lite"/>
    </source>
</evidence>
<feature type="signal peptide" evidence="13">
    <location>
        <begin position="1"/>
        <end position="23"/>
    </location>
</feature>
<dbReference type="PANTHER" id="PTHR18929:SF132">
    <property type="entry name" value="PROTEIN DISULFIDE-ISOMERASE A3"/>
    <property type="match status" value="1"/>
</dbReference>
<evidence type="ECO:0000256" key="8">
    <source>
        <dbReference type="ARBA" id="ARBA00023157"/>
    </source>
</evidence>
<evidence type="ECO:0000256" key="10">
    <source>
        <dbReference type="ARBA" id="ARBA00023284"/>
    </source>
</evidence>
<evidence type="ECO:0000256" key="13">
    <source>
        <dbReference type="SAM" id="SignalP"/>
    </source>
</evidence>
<evidence type="ECO:0000256" key="9">
    <source>
        <dbReference type="ARBA" id="ARBA00023235"/>
    </source>
</evidence>
<feature type="region of interest" description="Disordered" evidence="12">
    <location>
        <begin position="516"/>
        <end position="545"/>
    </location>
</feature>
<evidence type="ECO:0000256" key="3">
    <source>
        <dbReference type="ARBA" id="ARBA00006347"/>
    </source>
</evidence>
<evidence type="ECO:0000256" key="11">
    <source>
        <dbReference type="PIRSR" id="PIRSR605792-51"/>
    </source>
</evidence>
<keyword evidence="9 15" id="KW-0413">Isomerase</keyword>
<reference evidence="16" key="1">
    <citation type="submission" date="2016-05" db="EMBL/GenBank/DDBJ databases">
        <title>Comparative genomics of biotechnologically important yeasts.</title>
        <authorList>
            <consortium name="DOE Joint Genome Institute"/>
            <person name="Riley R."/>
            <person name="Haridas S."/>
            <person name="Wolfe K.H."/>
            <person name="Lopes M.R."/>
            <person name="Hittinger C.T."/>
            <person name="Goker M."/>
            <person name="Salamov A."/>
            <person name="Wisecaver J."/>
            <person name="Long T.M."/>
            <person name="Aerts A.L."/>
            <person name="Barry K."/>
            <person name="Choi C."/>
            <person name="Clum A."/>
            <person name="Coughlan A.Y."/>
            <person name="Deshpande S."/>
            <person name="Douglass A.P."/>
            <person name="Hanson S.J."/>
            <person name="Klenk H.-P."/>
            <person name="Labutti K."/>
            <person name="Lapidus A."/>
            <person name="Lindquist E."/>
            <person name="Lipzen A."/>
            <person name="Meier-Kolthoff J.P."/>
            <person name="Ohm R.A."/>
            <person name="Otillar R.P."/>
            <person name="Pangilinan J."/>
            <person name="Peng Y."/>
            <person name="Rokas A."/>
            <person name="Rosa C.A."/>
            <person name="Scheuner C."/>
            <person name="Sibirny A.A."/>
            <person name="Slot J.C."/>
            <person name="Stielow J.B."/>
            <person name="Sun H."/>
            <person name="Kurtzman C.P."/>
            <person name="Blackwell M."/>
            <person name="Grigoriev I.V."/>
            <person name="Jeffries T.W."/>
        </authorList>
    </citation>
    <scope>NUCLEOTIDE SEQUENCE [LARGE SCALE GENOMIC DNA]</scope>
    <source>
        <strain evidence="16">NRRL Y-1933</strain>
    </source>
</reference>
<feature type="domain" description="Thioredoxin" evidence="14">
    <location>
        <begin position="383"/>
        <end position="511"/>
    </location>
</feature>
<evidence type="ECO:0000256" key="6">
    <source>
        <dbReference type="ARBA" id="ARBA00022737"/>
    </source>
</evidence>
<dbReference type="SUPFAM" id="SSF52833">
    <property type="entry name" value="Thioredoxin-like"/>
    <property type="match status" value="4"/>
</dbReference>
<accession>A0A1E4RD32</accession>
<dbReference type="InterPro" id="IPR036249">
    <property type="entry name" value="Thioredoxin-like_sf"/>
</dbReference>
<dbReference type="RefSeq" id="XP_020074246.1">
    <property type="nucleotide sequence ID" value="XM_020223142.1"/>
</dbReference>
<dbReference type="FunFam" id="3.40.30.10:FF:000017">
    <property type="entry name" value="Protein disulfide-isomerase A4"/>
    <property type="match status" value="1"/>
</dbReference>
<feature type="domain" description="Thioredoxin" evidence="14">
    <location>
        <begin position="21"/>
        <end position="165"/>
    </location>
</feature>
<keyword evidence="7" id="KW-0256">Endoplasmic reticulum</keyword>
<keyword evidence="6" id="KW-0677">Repeat</keyword>
<keyword evidence="16" id="KW-1185">Reference proteome</keyword>
<feature type="disulfide bond" description="Redox-active" evidence="11">
    <location>
        <begin position="66"/>
        <end position="69"/>
    </location>
</feature>
<dbReference type="Gene3D" id="3.40.30.10">
    <property type="entry name" value="Glutaredoxin"/>
    <property type="match status" value="4"/>
</dbReference>
<feature type="disulfide bond" description="Redox-active" evidence="11">
    <location>
        <begin position="422"/>
        <end position="425"/>
    </location>
</feature>
<dbReference type="CDD" id="cd02961">
    <property type="entry name" value="PDI_a_family"/>
    <property type="match status" value="1"/>
</dbReference>
<dbReference type="PANTHER" id="PTHR18929">
    <property type="entry name" value="PROTEIN DISULFIDE ISOMERASE"/>
    <property type="match status" value="1"/>
</dbReference>
<dbReference type="InterPro" id="IPR013766">
    <property type="entry name" value="Thioredoxin_domain"/>
</dbReference>
<dbReference type="PROSITE" id="PS51352">
    <property type="entry name" value="THIOREDOXIN_2"/>
    <property type="match status" value="2"/>
</dbReference>
<feature type="compositionally biased region" description="Acidic residues" evidence="12">
    <location>
        <begin position="527"/>
        <end position="545"/>
    </location>
</feature>
<evidence type="ECO:0000256" key="4">
    <source>
        <dbReference type="ARBA" id="ARBA00012723"/>
    </source>
</evidence>
<dbReference type="EMBL" id="KV454545">
    <property type="protein sequence ID" value="ODV65179.1"/>
    <property type="molecule type" value="Genomic_DNA"/>
</dbReference>
<dbReference type="PRINTS" id="PR00421">
    <property type="entry name" value="THIOREDOXIN"/>
</dbReference>
<evidence type="ECO:0000256" key="7">
    <source>
        <dbReference type="ARBA" id="ARBA00022824"/>
    </source>
</evidence>
<evidence type="ECO:0000256" key="5">
    <source>
        <dbReference type="ARBA" id="ARBA00022729"/>
    </source>
</evidence>
<gene>
    <name evidence="15" type="ORF">HYPBUDRAFT_231086</name>
</gene>
<comment type="similarity">
    <text evidence="3">Belongs to the protein disulfide isomerase family.</text>
</comment>
<keyword evidence="5 13" id="KW-0732">Signal</keyword>
<organism evidence="15 16">
    <name type="scientific">Hyphopichia burtonii NRRL Y-1933</name>
    <dbReference type="NCBI Taxonomy" id="984485"/>
    <lineage>
        <taxon>Eukaryota</taxon>
        <taxon>Fungi</taxon>
        <taxon>Dikarya</taxon>
        <taxon>Ascomycota</taxon>
        <taxon>Saccharomycotina</taxon>
        <taxon>Pichiomycetes</taxon>
        <taxon>Debaryomycetaceae</taxon>
        <taxon>Hyphopichia</taxon>
    </lineage>
</organism>
<dbReference type="InterPro" id="IPR005792">
    <property type="entry name" value="Prot_disulphide_isomerase"/>
</dbReference>
<evidence type="ECO:0000256" key="2">
    <source>
        <dbReference type="ARBA" id="ARBA00004319"/>
    </source>
</evidence>
<dbReference type="Pfam" id="PF13848">
    <property type="entry name" value="Thioredoxin_6"/>
    <property type="match status" value="1"/>
</dbReference>
<dbReference type="FunFam" id="3.40.30.10:FF:000139">
    <property type="entry name" value="Protein disulfide-isomerase"/>
    <property type="match status" value="1"/>
</dbReference>
<sequence>MKFWNFSTQTLAALLASVSIINAGGPASGDAIADPNSAVVKLTTDSFQSFIQENPLVLAEFFAPWCGYCKSLGPEFSKAADSLNESHPNIKLAQVDCTEEADLCSEQGIRGYPTLKVLRGEATEDYEGPRDSNGIAEYMIKQTLPAVQDIESVDQLSTVLEEQSKPFVVQVLGSKVDESANSTYYEVASEKRKDLNFISLKDSPVVDEFNKKINVNLNKLKNNKYLLVHPSDYKDVREFSEKSFSKEGLTTFIANEVVPYFGDINRDTYLMYMSSPVPLGYYFYNSEEERAKVEPLFNKLGKENRGKINFVGLDANLFGRHAEILNMNPEIVPLFAIQDIQNNKKYGIDQSANPNGPSDKTITQFIKDFNKGKLSPIVKSEDLPTDEEKQSQSVVKLVGHNHDAVLKNLDKDVFVKYYAPWCGHCKRLAPSWEELASIYGSNETDSKVVIANLDHTANDVDTPVEIEGYPTLLLYPANGKVDAKTGLREAVVFEGPREIDSLIEFIQEKGGAKVDGKSLKQAKESAAAEEEEVVGEDEENTHDEL</sequence>
<dbReference type="AlphaFoldDB" id="A0A1E4RD32"/>
<dbReference type="CDD" id="cd02982">
    <property type="entry name" value="PDI_b'_family"/>
    <property type="match status" value="1"/>
</dbReference>
<dbReference type="GeneID" id="30997691"/>
<dbReference type="STRING" id="984485.A0A1E4RD32"/>
<comment type="catalytic activity">
    <reaction evidence="1">
        <text>Catalyzes the rearrangement of -S-S- bonds in proteins.</text>
        <dbReference type="EC" id="5.3.4.1"/>
    </reaction>
</comment>
<dbReference type="Pfam" id="PF00085">
    <property type="entry name" value="Thioredoxin"/>
    <property type="match status" value="2"/>
</dbReference>
<dbReference type="EC" id="5.3.4.1" evidence="4"/>
<dbReference type="GO" id="GO:0003756">
    <property type="term" value="F:protein disulfide isomerase activity"/>
    <property type="evidence" value="ECO:0007669"/>
    <property type="project" value="UniProtKB-EC"/>
</dbReference>
<keyword evidence="8 11" id="KW-1015">Disulfide bond</keyword>
<dbReference type="OrthoDB" id="427280at2759"/>
<dbReference type="GO" id="GO:0005788">
    <property type="term" value="C:endoplasmic reticulum lumen"/>
    <property type="evidence" value="ECO:0007669"/>
    <property type="project" value="UniProtKB-SubCell"/>
</dbReference>
<evidence type="ECO:0000259" key="14">
    <source>
        <dbReference type="PROSITE" id="PS51352"/>
    </source>
</evidence>
<dbReference type="Proteomes" id="UP000095085">
    <property type="component" value="Unassembled WGS sequence"/>
</dbReference>
<dbReference type="CDD" id="cd02995">
    <property type="entry name" value="PDI_a_PDI_a'_C"/>
    <property type="match status" value="1"/>
</dbReference>